<dbReference type="AlphaFoldDB" id="A0A383AYX0"/>
<evidence type="ECO:0000313" key="3">
    <source>
        <dbReference type="EMBL" id="SVE13116.1"/>
    </source>
</evidence>
<feature type="domain" description="2-oxoglutarate dehydrogenase E1 component N-terminal" evidence="2">
    <location>
        <begin position="7"/>
        <end position="44"/>
    </location>
</feature>
<feature type="region of interest" description="Disordered" evidence="1">
    <location>
        <begin position="48"/>
        <end position="83"/>
    </location>
</feature>
<dbReference type="EMBL" id="UINC01196208">
    <property type="protein sequence ID" value="SVE13116.1"/>
    <property type="molecule type" value="Genomic_DNA"/>
</dbReference>
<evidence type="ECO:0000256" key="1">
    <source>
        <dbReference type="SAM" id="MobiDB-lite"/>
    </source>
</evidence>
<name>A0A383AYX0_9ZZZZ</name>
<accession>A0A383AYX0</accession>
<organism evidence="3">
    <name type="scientific">marine metagenome</name>
    <dbReference type="NCBI Taxonomy" id="408172"/>
    <lineage>
        <taxon>unclassified sequences</taxon>
        <taxon>metagenomes</taxon>
        <taxon>ecological metagenomes</taxon>
    </lineage>
</organism>
<evidence type="ECO:0000259" key="2">
    <source>
        <dbReference type="Pfam" id="PF16078"/>
    </source>
</evidence>
<dbReference type="InterPro" id="IPR032106">
    <property type="entry name" value="2-oxogl_dehyd_N"/>
</dbReference>
<proteinExistence type="predicted"/>
<dbReference type="Pfam" id="PF16078">
    <property type="entry name" value="2-oxogl_dehyd_N"/>
    <property type="match status" value="1"/>
</dbReference>
<gene>
    <name evidence="3" type="ORF">METZ01_LOCUS465970</name>
</gene>
<feature type="non-terminal residue" evidence="3">
    <location>
        <position position="83"/>
    </location>
</feature>
<sequence>MQKPDQSINATNLVYVEMLYADYVRDPSSVPDEWAAYFASLDDEAGFSKKPQLEPGFTPRSIFNPAGGNGHAESASPDSGGNG</sequence>
<reference evidence="3" key="1">
    <citation type="submission" date="2018-05" db="EMBL/GenBank/DDBJ databases">
        <authorList>
            <person name="Lanie J.A."/>
            <person name="Ng W.-L."/>
            <person name="Kazmierczak K.M."/>
            <person name="Andrzejewski T.M."/>
            <person name="Davidsen T.M."/>
            <person name="Wayne K.J."/>
            <person name="Tettelin H."/>
            <person name="Glass J.I."/>
            <person name="Rusch D."/>
            <person name="Podicherti R."/>
            <person name="Tsui H.-C.T."/>
            <person name="Winkler M.E."/>
        </authorList>
    </citation>
    <scope>NUCLEOTIDE SEQUENCE</scope>
</reference>
<protein>
    <recommendedName>
        <fullName evidence="2">2-oxoglutarate dehydrogenase E1 component N-terminal domain-containing protein</fullName>
    </recommendedName>
</protein>